<evidence type="ECO:0000313" key="2">
    <source>
        <dbReference type="Proteomes" id="UP000177763"/>
    </source>
</evidence>
<protein>
    <submittedName>
        <fullName evidence="1">Uncharacterized protein</fullName>
    </submittedName>
</protein>
<dbReference type="EMBL" id="MEVN01000047">
    <property type="protein sequence ID" value="OGC56077.1"/>
    <property type="molecule type" value="Genomic_DNA"/>
</dbReference>
<organism evidence="1 2">
    <name type="scientific">candidate division WWE3 bacterium RIFCSPLOWO2_12_FULL_36_10</name>
    <dbReference type="NCBI Taxonomy" id="1802630"/>
    <lineage>
        <taxon>Bacteria</taxon>
        <taxon>Katanobacteria</taxon>
    </lineage>
</organism>
<sequence length="480" mass="55763">MTTIETIYQPEYEKEKEVTGEEALEYLYSEAFTSGLESKRDLYRLRKCFEGFRKMAIPIVIEEGDKQYRIEPFSTPIYPEDIILVIKNPRRFVELIIQFENEKEKTIAGTGGKLRNTWAAYKESASLWGSATPFDFQNPEQFLQKQIAQIKDETFANYSEWEPVAESTQLGEYAFIKRIVPIAEYESPHELDIAFSETDPKPTDCLPAIRYGRVTEDTVIIYAIQMPLLEDLTEKLIHKRIEQSFEDVSEIADNLRKFYETEKDRYVEIFGEIPEEILELSSPEEFIVRYADFLAVTAKRNGYRDIYDLGFYKNGRQIPNLSEEMRLVHYKFGILENAANKIKGRGRLEQILEKFNERRKRLSRLNKPMSGNVPSNLRNVPPGAVVSLCLAAKMFHNLGVRKILIPTYMPLRMHTDEDEQDEKILMQNANVCQRVEHEVEGFEISYGPESDGYLHIRLSDTLTSTRPFLAELFESVDSLK</sequence>
<name>A0A1F4VFU4_UNCKA</name>
<dbReference type="Proteomes" id="UP000177763">
    <property type="component" value="Unassembled WGS sequence"/>
</dbReference>
<accession>A0A1F4VFU4</accession>
<dbReference type="AlphaFoldDB" id="A0A1F4VFU4"/>
<comment type="caution">
    <text evidence="1">The sequence shown here is derived from an EMBL/GenBank/DDBJ whole genome shotgun (WGS) entry which is preliminary data.</text>
</comment>
<dbReference type="STRING" id="1802630.A3H26_01495"/>
<reference evidence="1 2" key="1">
    <citation type="journal article" date="2016" name="Nat. Commun.">
        <title>Thousands of microbial genomes shed light on interconnected biogeochemical processes in an aquifer system.</title>
        <authorList>
            <person name="Anantharaman K."/>
            <person name="Brown C.T."/>
            <person name="Hug L.A."/>
            <person name="Sharon I."/>
            <person name="Castelle C.J."/>
            <person name="Probst A.J."/>
            <person name="Thomas B.C."/>
            <person name="Singh A."/>
            <person name="Wilkins M.J."/>
            <person name="Karaoz U."/>
            <person name="Brodie E.L."/>
            <person name="Williams K.H."/>
            <person name="Hubbard S.S."/>
            <person name="Banfield J.F."/>
        </authorList>
    </citation>
    <scope>NUCLEOTIDE SEQUENCE [LARGE SCALE GENOMIC DNA]</scope>
</reference>
<proteinExistence type="predicted"/>
<gene>
    <name evidence="1" type="ORF">A3H26_01495</name>
</gene>
<evidence type="ECO:0000313" key="1">
    <source>
        <dbReference type="EMBL" id="OGC56077.1"/>
    </source>
</evidence>